<dbReference type="PROSITE" id="PS50888">
    <property type="entry name" value="BHLH"/>
    <property type="match status" value="1"/>
</dbReference>
<keyword evidence="3" id="KW-0677">Repeat</keyword>
<dbReference type="PANTHER" id="PTHR47926:SF452">
    <property type="entry name" value="PENTATRICOPEPTIDE REPEAT-CONTAINING PROTEIN"/>
    <property type="match status" value="1"/>
</dbReference>
<feature type="compositionally biased region" description="Basic and acidic residues" evidence="9">
    <location>
        <begin position="32"/>
        <end position="46"/>
    </location>
</feature>
<accession>A0A0K9PGD5</accession>
<dbReference type="InterPro" id="IPR046848">
    <property type="entry name" value="E_motif"/>
</dbReference>
<dbReference type="InterPro" id="IPR036638">
    <property type="entry name" value="HLH_DNA-bd_sf"/>
</dbReference>
<dbReference type="Pfam" id="PF20431">
    <property type="entry name" value="E_motif"/>
    <property type="match status" value="1"/>
</dbReference>
<dbReference type="GO" id="GO:0046983">
    <property type="term" value="F:protein dimerization activity"/>
    <property type="evidence" value="ECO:0007669"/>
    <property type="project" value="InterPro"/>
</dbReference>
<feature type="repeat" description="PPR" evidence="7">
    <location>
        <begin position="492"/>
        <end position="522"/>
    </location>
</feature>
<dbReference type="Pfam" id="PF00010">
    <property type="entry name" value="HLH"/>
    <property type="match status" value="1"/>
</dbReference>
<evidence type="ECO:0000256" key="2">
    <source>
        <dbReference type="ARBA" id="ARBA00005510"/>
    </source>
</evidence>
<dbReference type="NCBIfam" id="TIGR00756">
    <property type="entry name" value="PPR"/>
    <property type="match status" value="6"/>
</dbReference>
<keyword evidence="8" id="KW-0175">Coiled coil</keyword>
<dbReference type="Pfam" id="PF13812">
    <property type="entry name" value="PPR_3"/>
    <property type="match status" value="1"/>
</dbReference>
<dbReference type="GO" id="GO:0005634">
    <property type="term" value="C:nucleus"/>
    <property type="evidence" value="ECO:0007669"/>
    <property type="project" value="UniProtKB-SubCell"/>
</dbReference>
<dbReference type="SUPFAM" id="SSF47459">
    <property type="entry name" value="HLH, helix-loop-helix DNA-binding domain"/>
    <property type="match status" value="1"/>
</dbReference>
<dbReference type="GO" id="GO:0006355">
    <property type="term" value="P:regulation of DNA-templated transcription"/>
    <property type="evidence" value="ECO:0007669"/>
    <property type="project" value="UniProtKB-ARBA"/>
</dbReference>
<reference evidence="12" key="1">
    <citation type="journal article" date="2016" name="Nature">
        <title>The genome of the seagrass Zostera marina reveals angiosperm adaptation to the sea.</title>
        <authorList>
            <person name="Olsen J.L."/>
            <person name="Rouze P."/>
            <person name="Verhelst B."/>
            <person name="Lin Y.-C."/>
            <person name="Bayer T."/>
            <person name="Collen J."/>
            <person name="Dattolo E."/>
            <person name="De Paoli E."/>
            <person name="Dittami S."/>
            <person name="Maumus F."/>
            <person name="Michel G."/>
            <person name="Kersting A."/>
            <person name="Lauritano C."/>
            <person name="Lohaus R."/>
            <person name="Toepel M."/>
            <person name="Tonon T."/>
            <person name="Vanneste K."/>
            <person name="Amirebrahimi M."/>
            <person name="Brakel J."/>
            <person name="Bostroem C."/>
            <person name="Chovatia M."/>
            <person name="Grimwood J."/>
            <person name="Jenkins J.W."/>
            <person name="Jueterbock A."/>
            <person name="Mraz A."/>
            <person name="Stam W.T."/>
            <person name="Tice H."/>
            <person name="Bornberg-Bauer E."/>
            <person name="Green P.J."/>
            <person name="Pearson G.A."/>
            <person name="Procaccini G."/>
            <person name="Duarte C.M."/>
            <person name="Schmutz J."/>
            <person name="Reusch T.B.H."/>
            <person name="Van de Peer Y."/>
        </authorList>
    </citation>
    <scope>NUCLEOTIDE SEQUENCE [LARGE SCALE GENOMIC DNA]</scope>
    <source>
        <strain evidence="12">cv. Finnish</strain>
    </source>
</reference>
<comment type="caution">
    <text evidence="11">The sequence shown here is derived from an EMBL/GenBank/DDBJ whole genome shotgun (WGS) entry which is preliminary data.</text>
</comment>
<feature type="coiled-coil region" evidence="8">
    <location>
        <begin position="74"/>
        <end position="101"/>
    </location>
</feature>
<dbReference type="InterPro" id="IPR011598">
    <property type="entry name" value="bHLH_dom"/>
</dbReference>
<gene>
    <name evidence="11" type="ORF">ZOSMA_26G00560</name>
</gene>
<feature type="repeat" description="PPR" evidence="7">
    <location>
        <begin position="394"/>
        <end position="428"/>
    </location>
</feature>
<dbReference type="OMA" id="TIDHWNS"/>
<keyword evidence="12" id="KW-1185">Reference proteome</keyword>
<comment type="subcellular location">
    <subcellularLocation>
        <location evidence="1">Nucleus</location>
    </subcellularLocation>
</comment>
<dbReference type="STRING" id="29655.A0A0K9PGD5"/>
<evidence type="ECO:0000259" key="10">
    <source>
        <dbReference type="PROSITE" id="PS50888"/>
    </source>
</evidence>
<keyword evidence="4" id="KW-0805">Transcription regulation</keyword>
<dbReference type="GO" id="GO:0005737">
    <property type="term" value="C:cytoplasm"/>
    <property type="evidence" value="ECO:0007669"/>
    <property type="project" value="UniProtKB-ARBA"/>
</dbReference>
<dbReference type="OrthoDB" id="772730at2759"/>
<evidence type="ECO:0000256" key="7">
    <source>
        <dbReference type="PROSITE-ProRule" id="PRU00708"/>
    </source>
</evidence>
<feature type="repeat" description="PPR" evidence="7">
    <location>
        <begin position="363"/>
        <end position="393"/>
    </location>
</feature>
<dbReference type="GO" id="GO:0016556">
    <property type="term" value="P:mRNA modification"/>
    <property type="evidence" value="ECO:0007669"/>
    <property type="project" value="UniProtKB-ARBA"/>
</dbReference>
<dbReference type="CDD" id="cd11449">
    <property type="entry name" value="bHLH_AtAIB_like"/>
    <property type="match status" value="1"/>
</dbReference>
<comment type="similarity">
    <text evidence="2">Belongs to the bHLH protein family.</text>
</comment>
<keyword evidence="5" id="KW-0804">Transcription</keyword>
<dbReference type="Pfam" id="PF13041">
    <property type="entry name" value="PPR_2"/>
    <property type="match status" value="1"/>
</dbReference>
<sequence length="847" mass="95446">MDVELLNDDRPAVSTVVTDERRPRKRGRKPANGREEPLNHVEAERQRREKLNQRFYALRAVVPNISKMDKASLLGDAISYITELQKKLKEMESEKDVQQNSPDVDVQMGNNEVIVHVSTPLETHPVSTVINVFKETQVDVVDSKFSASNNTVFHTFVVKTQSGSEQMTMAKIPCSLRRGNLAFLSVVSAVTFLFRHIHRCTNKKLQCQFLDQLSVAGFLGEPLLLRHTLLFSSDGPGSSNSPNLRFALAVLPHIYSFDSSFDVVVWNSAIRGYEQNGNPWGAFYLYCRMSHHNVVPDNYTYPFVLKACANSASLEQGAQVHCRIIKSPHTTDIYIECYLVDMYAKCHRINSSRAVFDNIRHKNVFCWNVIIAGYAKNGDMFGAAELFDEMPRRDLFSWNTMIDGYAKCGEVKSARKLFDEMETRDVITWNSMIDGYVRSGDMEAAKKLFVEISIKDGLTWGVILNGYVATTGDEVTGVQMMHGLFEKLPYKNTITWNSLISAYVRANKVSDALTLFESMGIRVRNSSSWNTMLYGLVKSGDIRVAEKLFKAMPVKDSISWNIMSVGYREKNEFKNIIELFHSMTTTVGAGKISADCATLVIALSAVGVMTLYDDGRLIHEYLKKNRITTDGVVGVALLDMYFKCGYPDMAFETFHAISHESRTIDHWNGIITGAANHGLGTLAMKLFTKMVGKVRPDEITFIALLKACNHAGLIREGFVLFDLMSTKYGITPTVQHYGCLIDLLGRAGFLEEAEEIARKMPWKTNDVIWRSLLGSSRHHNDVVIAEISAKRLVEMMPRDSSSYVLMSHIYWSTGQRENHRDVLKEMNKKGVVKKVPGFSSVRVESNS</sequence>
<dbReference type="PROSITE" id="PS51375">
    <property type="entry name" value="PPR"/>
    <property type="match status" value="5"/>
</dbReference>
<dbReference type="Gene3D" id="1.25.40.10">
    <property type="entry name" value="Tetratricopeptide repeat domain"/>
    <property type="match status" value="5"/>
</dbReference>
<dbReference type="InterPro" id="IPR002885">
    <property type="entry name" value="PPR_rpt"/>
</dbReference>
<dbReference type="FunFam" id="4.10.280.10:FF:000078">
    <property type="entry name" value="Transcription factor bHLH13"/>
    <property type="match status" value="1"/>
</dbReference>
<proteinExistence type="inferred from homology"/>
<evidence type="ECO:0000256" key="6">
    <source>
        <dbReference type="ARBA" id="ARBA00023242"/>
    </source>
</evidence>
<dbReference type="InterPro" id="IPR011990">
    <property type="entry name" value="TPR-like_helical_dom_sf"/>
</dbReference>
<dbReference type="GO" id="GO:0003723">
    <property type="term" value="F:RNA binding"/>
    <property type="evidence" value="ECO:0007669"/>
    <property type="project" value="InterPro"/>
</dbReference>
<dbReference type="FunFam" id="1.25.40.10:FF:000125">
    <property type="entry name" value="Pentatricopeptide repeat-containing protein"/>
    <property type="match status" value="1"/>
</dbReference>
<dbReference type="PANTHER" id="PTHR47926">
    <property type="entry name" value="PENTATRICOPEPTIDE REPEAT-CONTAINING PROTEIN"/>
    <property type="match status" value="1"/>
</dbReference>
<evidence type="ECO:0000256" key="4">
    <source>
        <dbReference type="ARBA" id="ARBA00023015"/>
    </source>
</evidence>
<feature type="repeat" description="PPR" evidence="7">
    <location>
        <begin position="262"/>
        <end position="296"/>
    </location>
</feature>
<evidence type="ECO:0000256" key="1">
    <source>
        <dbReference type="ARBA" id="ARBA00004123"/>
    </source>
</evidence>
<dbReference type="SMART" id="SM00353">
    <property type="entry name" value="HLH"/>
    <property type="match status" value="1"/>
</dbReference>
<feature type="repeat" description="PPR" evidence="7">
    <location>
        <begin position="525"/>
        <end position="559"/>
    </location>
</feature>
<dbReference type="GO" id="GO:0048731">
    <property type="term" value="P:system development"/>
    <property type="evidence" value="ECO:0007669"/>
    <property type="project" value="UniProtKB-ARBA"/>
</dbReference>
<feature type="domain" description="BHLH" evidence="10">
    <location>
        <begin position="35"/>
        <end position="84"/>
    </location>
</feature>
<dbReference type="Gene3D" id="4.10.280.10">
    <property type="entry name" value="Helix-loop-helix DNA-binding domain"/>
    <property type="match status" value="1"/>
</dbReference>
<evidence type="ECO:0000256" key="5">
    <source>
        <dbReference type="ARBA" id="ARBA00023163"/>
    </source>
</evidence>
<protein>
    <submittedName>
        <fullName evidence="11">Pentatricopeptide repeat-containing protein</fullName>
    </submittedName>
</protein>
<evidence type="ECO:0000256" key="8">
    <source>
        <dbReference type="SAM" id="Coils"/>
    </source>
</evidence>
<dbReference type="InterPro" id="IPR046960">
    <property type="entry name" value="PPR_At4g14850-like_plant"/>
</dbReference>
<dbReference type="AlphaFoldDB" id="A0A0K9PGD5"/>
<evidence type="ECO:0000256" key="9">
    <source>
        <dbReference type="SAM" id="MobiDB-lite"/>
    </source>
</evidence>
<dbReference type="Proteomes" id="UP000036987">
    <property type="component" value="Unassembled WGS sequence"/>
</dbReference>
<dbReference type="FunFam" id="1.25.40.10:FF:000277">
    <property type="entry name" value="Pentatricopeptide repeat-containing protein, mitochondrial"/>
    <property type="match status" value="1"/>
</dbReference>
<keyword evidence="6" id="KW-0539">Nucleus</keyword>
<evidence type="ECO:0000313" key="12">
    <source>
        <dbReference type="Proteomes" id="UP000036987"/>
    </source>
</evidence>
<organism evidence="11 12">
    <name type="scientific">Zostera marina</name>
    <name type="common">Eelgrass</name>
    <dbReference type="NCBI Taxonomy" id="29655"/>
    <lineage>
        <taxon>Eukaryota</taxon>
        <taxon>Viridiplantae</taxon>
        <taxon>Streptophyta</taxon>
        <taxon>Embryophyta</taxon>
        <taxon>Tracheophyta</taxon>
        <taxon>Spermatophyta</taxon>
        <taxon>Magnoliopsida</taxon>
        <taxon>Liliopsida</taxon>
        <taxon>Zosteraceae</taxon>
        <taxon>Zostera</taxon>
    </lineage>
</organism>
<name>A0A0K9PGD5_ZOSMR</name>
<dbReference type="Pfam" id="PF01535">
    <property type="entry name" value="PPR"/>
    <property type="match status" value="6"/>
</dbReference>
<dbReference type="EMBL" id="LFYR01000915">
    <property type="protein sequence ID" value="KMZ67307.1"/>
    <property type="molecule type" value="Genomic_DNA"/>
</dbReference>
<evidence type="ECO:0000256" key="3">
    <source>
        <dbReference type="ARBA" id="ARBA00022737"/>
    </source>
</evidence>
<dbReference type="SUPFAM" id="SSF48452">
    <property type="entry name" value="TPR-like"/>
    <property type="match status" value="1"/>
</dbReference>
<feature type="region of interest" description="Disordered" evidence="9">
    <location>
        <begin position="1"/>
        <end position="46"/>
    </location>
</feature>
<evidence type="ECO:0000313" key="11">
    <source>
        <dbReference type="EMBL" id="KMZ67307.1"/>
    </source>
</evidence>